<reference evidence="3" key="1">
    <citation type="submission" date="2021-01" db="EMBL/GenBank/DDBJ databases">
        <authorList>
            <person name="Corre E."/>
            <person name="Pelletier E."/>
            <person name="Niang G."/>
            <person name="Scheremetjew M."/>
            <person name="Finn R."/>
            <person name="Kale V."/>
            <person name="Holt S."/>
            <person name="Cochrane G."/>
            <person name="Meng A."/>
            <person name="Brown T."/>
            <person name="Cohen L."/>
        </authorList>
    </citation>
    <scope>NUCLEOTIDE SEQUENCE</scope>
    <source>
        <strain evidence="3">CCMP2084</strain>
    </source>
</reference>
<keyword evidence="1" id="KW-0175">Coiled coil</keyword>
<dbReference type="Gene3D" id="3.40.50.300">
    <property type="entry name" value="P-loop containing nucleotide triphosphate hydrolases"/>
    <property type="match status" value="1"/>
</dbReference>
<proteinExistence type="predicted"/>
<dbReference type="EMBL" id="HBHQ01027310">
    <property type="protein sequence ID" value="CAD9826665.1"/>
    <property type="molecule type" value="Transcribed_RNA"/>
</dbReference>
<dbReference type="EMBL" id="HBHQ01027309">
    <property type="protein sequence ID" value="CAD9826664.1"/>
    <property type="molecule type" value="Transcribed_RNA"/>
</dbReference>
<protein>
    <submittedName>
        <fullName evidence="3">Uncharacterized protein</fullName>
    </submittedName>
</protein>
<feature type="compositionally biased region" description="Acidic residues" evidence="2">
    <location>
        <begin position="646"/>
        <end position="664"/>
    </location>
</feature>
<dbReference type="SUPFAM" id="SSF52540">
    <property type="entry name" value="P-loop containing nucleoside triphosphate hydrolases"/>
    <property type="match status" value="1"/>
</dbReference>
<evidence type="ECO:0000313" key="4">
    <source>
        <dbReference type="EMBL" id="CAD9826665.1"/>
    </source>
</evidence>
<feature type="coiled-coil region" evidence="1">
    <location>
        <begin position="579"/>
        <end position="609"/>
    </location>
</feature>
<evidence type="ECO:0000256" key="1">
    <source>
        <dbReference type="SAM" id="Coils"/>
    </source>
</evidence>
<accession>A0A6T7K6D2</accession>
<name>A0A6T7K6D2_9STRA</name>
<sequence>MEKKTLTMAIVAYRDNGKSTLINAIVGEEHTEASEDHGTKGIHLFELCHEGDPLLARQSRNENLETIKARNAEDETPGVIKEQDPIKVYLSKEFVPLRGDVKVVIKEYPGLDEDPQYTEDFKKANHDVVICVLDSSVVNRCDPRGERGQPGLLDLIKENMDLNDADSPPVILAINKVDEPDDEDTMNHVDKVMKNIKARFPAAKLNVAPDENNPRDICRHEADTFPIVIPLSAKQAFKHRSMSAKTEEEIRECDMKVLIAYATKGGGLSRHEAEAMEQDVLANSVFELSRDDSDAYKSNLLSTGFPMFLAAVKRCIHGFERQGYIICQQLRRSQAGINVCVTGEYTQKFLENLKEQEFFSNSKVEGEPNFNRYKEFHEEHLKQAEALFVRNPSESSGLVKCFDELLLFRDAVAPLLVKCNENGMPNEKLEMVVKKWIHESIVGLFVTHLDIIVENGVHVDNDHANWGESLSGCYAWNLELLKEAIDDPRVKKLTDGQVDERLRSKYKSIIQECINEGTSGASLPEDDSKLLHWDELPRRIGTFLLQKEDADRKRTITEEVRTFGAGIATGFDDSSKRIVERLDKQNERFNEQQMRSDEQMRELKELKEMVRSMSKFIKEMKRSMPVDCLESSQSQVLAKKLKTTEEPVDMSEGPVEEDDEEEVV</sequence>
<gene>
    <name evidence="3" type="ORF">ASEP1449_LOCUS18498</name>
    <name evidence="4" type="ORF">ASEP1449_LOCUS18499</name>
</gene>
<evidence type="ECO:0000256" key="2">
    <source>
        <dbReference type="SAM" id="MobiDB-lite"/>
    </source>
</evidence>
<evidence type="ECO:0000313" key="3">
    <source>
        <dbReference type="EMBL" id="CAD9826664.1"/>
    </source>
</evidence>
<organism evidence="3">
    <name type="scientific">Attheya septentrionalis</name>
    <dbReference type="NCBI Taxonomy" id="420275"/>
    <lineage>
        <taxon>Eukaryota</taxon>
        <taxon>Sar</taxon>
        <taxon>Stramenopiles</taxon>
        <taxon>Ochrophyta</taxon>
        <taxon>Bacillariophyta</taxon>
        <taxon>Coscinodiscophyceae</taxon>
        <taxon>Chaetocerotophycidae</taxon>
        <taxon>Chaetocerotales</taxon>
        <taxon>Attheyaceae</taxon>
        <taxon>Attheya</taxon>
    </lineage>
</organism>
<dbReference type="AlphaFoldDB" id="A0A6T7K6D2"/>
<dbReference type="GO" id="GO:0005525">
    <property type="term" value="F:GTP binding"/>
    <property type="evidence" value="ECO:0007669"/>
    <property type="project" value="InterPro"/>
</dbReference>
<dbReference type="InterPro" id="IPR027417">
    <property type="entry name" value="P-loop_NTPase"/>
</dbReference>
<feature type="region of interest" description="Disordered" evidence="2">
    <location>
        <begin position="635"/>
        <end position="664"/>
    </location>
</feature>